<comment type="caution">
    <text evidence="4">The sequence shown here is derived from an EMBL/GenBank/DDBJ whole genome shotgun (WGS) entry which is preliminary data.</text>
</comment>
<feature type="chain" id="PRO_5045378651" evidence="2">
    <location>
        <begin position="21"/>
        <end position="460"/>
    </location>
</feature>
<feature type="region of interest" description="Disordered" evidence="1">
    <location>
        <begin position="393"/>
        <end position="460"/>
    </location>
</feature>
<evidence type="ECO:0000256" key="1">
    <source>
        <dbReference type="SAM" id="MobiDB-lite"/>
    </source>
</evidence>
<feature type="signal peptide" evidence="2">
    <location>
        <begin position="1"/>
        <end position="20"/>
    </location>
</feature>
<name>A0ABW2C432_9PSEU</name>
<keyword evidence="2" id="KW-0732">Signal</keyword>
<dbReference type="Pfam" id="PF02470">
    <property type="entry name" value="MlaD"/>
    <property type="match status" value="1"/>
</dbReference>
<dbReference type="PANTHER" id="PTHR33371:SF4">
    <property type="entry name" value="INTERMEMBRANE PHOSPHOLIPID TRANSPORT SYSTEM BINDING PROTEIN MLAD"/>
    <property type="match status" value="1"/>
</dbReference>
<evidence type="ECO:0000313" key="5">
    <source>
        <dbReference type="Proteomes" id="UP001596337"/>
    </source>
</evidence>
<evidence type="ECO:0000259" key="3">
    <source>
        <dbReference type="Pfam" id="PF02470"/>
    </source>
</evidence>
<evidence type="ECO:0000313" key="4">
    <source>
        <dbReference type="EMBL" id="MFC6869100.1"/>
    </source>
</evidence>
<dbReference type="InterPro" id="IPR052336">
    <property type="entry name" value="MlaD_Phospholipid_Transporter"/>
</dbReference>
<accession>A0ABW2C432</accession>
<dbReference type="EMBL" id="JBHSXX010000001">
    <property type="protein sequence ID" value="MFC6869100.1"/>
    <property type="molecule type" value="Genomic_DNA"/>
</dbReference>
<feature type="compositionally biased region" description="Polar residues" evidence="1">
    <location>
        <begin position="435"/>
        <end position="445"/>
    </location>
</feature>
<proteinExistence type="predicted"/>
<dbReference type="RefSeq" id="WP_345393519.1">
    <property type="nucleotide sequence ID" value="NZ_BAABLA010000019.1"/>
</dbReference>
<gene>
    <name evidence="4" type="ORF">ACFQGD_18300</name>
</gene>
<keyword evidence="5" id="KW-1185">Reference proteome</keyword>
<dbReference type="Proteomes" id="UP001596337">
    <property type="component" value="Unassembled WGS sequence"/>
</dbReference>
<dbReference type="PANTHER" id="PTHR33371">
    <property type="entry name" value="INTERMEMBRANE PHOSPHOLIPID TRANSPORT SYSTEM BINDING PROTEIN MLAD-RELATED"/>
    <property type="match status" value="1"/>
</dbReference>
<protein>
    <submittedName>
        <fullName evidence="4">MlaD family protein</fullName>
    </submittedName>
</protein>
<feature type="domain" description="Mce/MlaD" evidence="3">
    <location>
        <begin position="37"/>
        <end position="113"/>
    </location>
</feature>
<evidence type="ECO:0000256" key="2">
    <source>
        <dbReference type="SAM" id="SignalP"/>
    </source>
</evidence>
<dbReference type="InterPro" id="IPR003399">
    <property type="entry name" value="Mce/MlaD"/>
</dbReference>
<organism evidence="4 5">
    <name type="scientific">Haloechinothrix salitolerans</name>
    <dbReference type="NCBI Taxonomy" id="926830"/>
    <lineage>
        <taxon>Bacteria</taxon>
        <taxon>Bacillati</taxon>
        <taxon>Actinomycetota</taxon>
        <taxon>Actinomycetes</taxon>
        <taxon>Pseudonocardiales</taxon>
        <taxon>Pseudonocardiaceae</taxon>
        <taxon>Haloechinothrix</taxon>
    </lineage>
</organism>
<reference evidence="5" key="1">
    <citation type="journal article" date="2019" name="Int. J. Syst. Evol. Microbiol.">
        <title>The Global Catalogue of Microorganisms (GCM) 10K type strain sequencing project: providing services to taxonomists for standard genome sequencing and annotation.</title>
        <authorList>
            <consortium name="The Broad Institute Genomics Platform"/>
            <consortium name="The Broad Institute Genome Sequencing Center for Infectious Disease"/>
            <person name="Wu L."/>
            <person name="Ma J."/>
        </authorList>
    </citation>
    <scope>NUCLEOTIDE SEQUENCE [LARGE SCALE GENOMIC DNA]</scope>
    <source>
        <strain evidence="5">KCTC 32255</strain>
    </source>
</reference>
<sequence length="460" mass="48046">MRKLVVKRSLAVLVGVGVVATLGVGMTATDDTDAAAGTTLVAFMTDASPLETGSVVRAAGVKVGSVSDIRLENEVARVELDLHEGVLPLHEDSSLQIDPVNLLGEHYVKLDPGSPDAPFMNSNVIPKERTDSTVTLQDVINTFDDPTSTATAALLTTLGEGLAGRGKDAASAIKALAPSMKRTEEMGRLLSSQNAVLGKLVEQAEPVAAALADDKGTTLDLLVGSSEKTLSTLAANRRALDATLAELPETLTTARKTLRELAGVADATTPTLQSVRPAIGDLDEITNELQRFADAADPALASLLPVLKRADKLLDQAAPVVDRLRTAGPDLRGTAASARPLGEELLHAHLGDLMDFVRKWSLSTNGRDALSHYFRGVVHVTPKTLQDLAESLVPSAGRPSEQGTATDAKQPTPGDKAPSLDKVAPSLPLIGGGQKSDSNSATGMTPEQERSMLGQLLGVN</sequence>